<name>A0ABD1Z5K9_9MARC</name>
<evidence type="ECO:0000313" key="1">
    <source>
        <dbReference type="EMBL" id="KAL2641627.1"/>
    </source>
</evidence>
<reference evidence="1 2" key="1">
    <citation type="submission" date="2024-09" db="EMBL/GenBank/DDBJ databases">
        <title>Chromosome-scale assembly of Riccia fluitans.</title>
        <authorList>
            <person name="Paukszto L."/>
            <person name="Sawicki J."/>
            <person name="Karawczyk K."/>
            <person name="Piernik-Szablinska J."/>
            <person name="Szczecinska M."/>
            <person name="Mazdziarz M."/>
        </authorList>
    </citation>
    <scope>NUCLEOTIDE SEQUENCE [LARGE SCALE GENOMIC DNA]</scope>
    <source>
        <strain evidence="1">Rf_01</strain>
        <tissue evidence="1">Aerial parts of the thallus</tissue>
    </source>
</reference>
<protein>
    <submittedName>
        <fullName evidence="1">Uncharacterized protein</fullName>
    </submittedName>
</protein>
<proteinExistence type="predicted"/>
<comment type="caution">
    <text evidence="1">The sequence shown here is derived from an EMBL/GenBank/DDBJ whole genome shotgun (WGS) entry which is preliminary data.</text>
</comment>
<sequence>MDHYRSLCDATALSSNLVSVRGWYYPVRRGAVTPLKGTTSKFSTEKMRYAIGENGRILLLPPTAVFIGGVRI</sequence>
<dbReference type="EMBL" id="JBHFFA010000002">
    <property type="protein sequence ID" value="KAL2641627.1"/>
    <property type="molecule type" value="Genomic_DNA"/>
</dbReference>
<dbReference type="AlphaFoldDB" id="A0ABD1Z5K9"/>
<keyword evidence="2" id="KW-1185">Reference proteome</keyword>
<dbReference type="Proteomes" id="UP001605036">
    <property type="component" value="Unassembled WGS sequence"/>
</dbReference>
<evidence type="ECO:0000313" key="2">
    <source>
        <dbReference type="Proteomes" id="UP001605036"/>
    </source>
</evidence>
<organism evidence="1 2">
    <name type="scientific">Riccia fluitans</name>
    <dbReference type="NCBI Taxonomy" id="41844"/>
    <lineage>
        <taxon>Eukaryota</taxon>
        <taxon>Viridiplantae</taxon>
        <taxon>Streptophyta</taxon>
        <taxon>Embryophyta</taxon>
        <taxon>Marchantiophyta</taxon>
        <taxon>Marchantiopsida</taxon>
        <taxon>Marchantiidae</taxon>
        <taxon>Marchantiales</taxon>
        <taxon>Ricciaceae</taxon>
        <taxon>Riccia</taxon>
    </lineage>
</organism>
<gene>
    <name evidence="1" type="ORF">R1flu_009214</name>
</gene>
<accession>A0ABD1Z5K9</accession>